<keyword evidence="3" id="KW-1185">Reference proteome</keyword>
<evidence type="ECO:0000313" key="3">
    <source>
        <dbReference type="Proteomes" id="UP000077266"/>
    </source>
</evidence>
<protein>
    <submittedName>
        <fullName evidence="2">Uncharacterized protein</fullName>
    </submittedName>
</protein>
<sequence length="432" mass="48480">MPSIPFDGSKPFRLVPPATPARFSARDTTRIVARNTVPDDLSSTRTTSKSSQPFRLVPPPGPEHPATQKTTHQKPIDEEEPVTRSSSAGSSRHHPVSATSTSQLFRLVPPPAPIEEAALRSEPVTRSSAAGSSRHHTATSQLFRLVPPPAPVQDKIQKSADRFTVVRPPTPVPFSLELPPAQETIQQRADDVGVPNYQKPIDVKALRASAKKALKAQRHRVEQKHESRANERYYFQHAKVDWETPLSRQELEEILVISLTRAVKKEGRALRKPTRLEIAQMVDIKLRSREQASAPEFRRPLPKVPASSKSTVLKVKSSPMLDALGFPEDILEMLALALPKATRLERFATPEWFRYTENVLYEFRNRDNGIEGPETKEQVMGLLLPALLPGDASLVLEMSRARDEFFQLARQHEDEYGDDSMEWMDVQIDKSS</sequence>
<dbReference type="EMBL" id="KV426135">
    <property type="protein sequence ID" value="KZV87125.1"/>
    <property type="molecule type" value="Genomic_DNA"/>
</dbReference>
<dbReference type="Proteomes" id="UP000077266">
    <property type="component" value="Unassembled WGS sequence"/>
</dbReference>
<dbReference type="InParanoid" id="A0A165EK40"/>
<accession>A0A165EK40</accession>
<gene>
    <name evidence="2" type="ORF">EXIGLDRAFT_773977</name>
</gene>
<reference evidence="2 3" key="1">
    <citation type="journal article" date="2016" name="Mol. Biol. Evol.">
        <title>Comparative Genomics of Early-Diverging Mushroom-Forming Fungi Provides Insights into the Origins of Lignocellulose Decay Capabilities.</title>
        <authorList>
            <person name="Nagy L.G."/>
            <person name="Riley R."/>
            <person name="Tritt A."/>
            <person name="Adam C."/>
            <person name="Daum C."/>
            <person name="Floudas D."/>
            <person name="Sun H."/>
            <person name="Yadav J.S."/>
            <person name="Pangilinan J."/>
            <person name="Larsson K.H."/>
            <person name="Matsuura K."/>
            <person name="Barry K."/>
            <person name="Labutti K."/>
            <person name="Kuo R."/>
            <person name="Ohm R.A."/>
            <person name="Bhattacharya S.S."/>
            <person name="Shirouzu T."/>
            <person name="Yoshinaga Y."/>
            <person name="Martin F.M."/>
            <person name="Grigoriev I.V."/>
            <person name="Hibbett D.S."/>
        </authorList>
    </citation>
    <scope>NUCLEOTIDE SEQUENCE [LARGE SCALE GENOMIC DNA]</scope>
    <source>
        <strain evidence="2 3">HHB12029</strain>
    </source>
</reference>
<evidence type="ECO:0000313" key="2">
    <source>
        <dbReference type="EMBL" id="KZV87125.1"/>
    </source>
</evidence>
<name>A0A165EK40_EXIGL</name>
<evidence type="ECO:0000256" key="1">
    <source>
        <dbReference type="SAM" id="MobiDB-lite"/>
    </source>
</evidence>
<feature type="region of interest" description="Disordered" evidence="1">
    <location>
        <begin position="1"/>
        <end position="107"/>
    </location>
</feature>
<dbReference type="AlphaFoldDB" id="A0A165EK40"/>
<organism evidence="2 3">
    <name type="scientific">Exidia glandulosa HHB12029</name>
    <dbReference type="NCBI Taxonomy" id="1314781"/>
    <lineage>
        <taxon>Eukaryota</taxon>
        <taxon>Fungi</taxon>
        <taxon>Dikarya</taxon>
        <taxon>Basidiomycota</taxon>
        <taxon>Agaricomycotina</taxon>
        <taxon>Agaricomycetes</taxon>
        <taxon>Auriculariales</taxon>
        <taxon>Exidiaceae</taxon>
        <taxon>Exidia</taxon>
    </lineage>
</organism>
<proteinExistence type="predicted"/>
<feature type="region of interest" description="Disordered" evidence="1">
    <location>
        <begin position="119"/>
        <end position="140"/>
    </location>
</feature>
<feature type="compositionally biased region" description="Polar residues" evidence="1">
    <location>
        <begin position="41"/>
        <end position="53"/>
    </location>
</feature>